<name>A0ACC0YD79_9ROSI</name>
<accession>A0ACC0YD79</accession>
<evidence type="ECO:0000313" key="1">
    <source>
        <dbReference type="EMBL" id="KAJ0034292.1"/>
    </source>
</evidence>
<sequence length="96" mass="10790">MAPLQNSFALSKHCLLSRNQLSSASSISSWAHLYEVKYCNYQLRTIRTFPPVCMRRRSCKIAGRKFSEYAFNAGGSRCKKGKIVLKDGKGSHICIS</sequence>
<reference evidence="2" key="1">
    <citation type="journal article" date="2023" name="G3 (Bethesda)">
        <title>Genome assembly and association tests identify interacting loci associated with vigor, precocity, and sex in interspecific pistachio rootstocks.</title>
        <authorList>
            <person name="Palmer W."/>
            <person name="Jacygrad E."/>
            <person name="Sagayaradj S."/>
            <person name="Cavanaugh K."/>
            <person name="Han R."/>
            <person name="Bertier L."/>
            <person name="Beede B."/>
            <person name="Kafkas S."/>
            <person name="Golino D."/>
            <person name="Preece J."/>
            <person name="Michelmore R."/>
        </authorList>
    </citation>
    <scope>NUCLEOTIDE SEQUENCE [LARGE SCALE GENOMIC DNA]</scope>
</reference>
<gene>
    <name evidence="1" type="ORF">Pint_24965</name>
</gene>
<protein>
    <submittedName>
        <fullName evidence="1">Uncharacterized protein</fullName>
    </submittedName>
</protein>
<evidence type="ECO:0000313" key="2">
    <source>
        <dbReference type="Proteomes" id="UP001163603"/>
    </source>
</evidence>
<proteinExistence type="predicted"/>
<keyword evidence="2" id="KW-1185">Reference proteome</keyword>
<dbReference type="Proteomes" id="UP001163603">
    <property type="component" value="Chromosome 7"/>
</dbReference>
<organism evidence="1 2">
    <name type="scientific">Pistacia integerrima</name>
    <dbReference type="NCBI Taxonomy" id="434235"/>
    <lineage>
        <taxon>Eukaryota</taxon>
        <taxon>Viridiplantae</taxon>
        <taxon>Streptophyta</taxon>
        <taxon>Embryophyta</taxon>
        <taxon>Tracheophyta</taxon>
        <taxon>Spermatophyta</taxon>
        <taxon>Magnoliopsida</taxon>
        <taxon>eudicotyledons</taxon>
        <taxon>Gunneridae</taxon>
        <taxon>Pentapetalae</taxon>
        <taxon>rosids</taxon>
        <taxon>malvids</taxon>
        <taxon>Sapindales</taxon>
        <taxon>Anacardiaceae</taxon>
        <taxon>Pistacia</taxon>
    </lineage>
</organism>
<comment type="caution">
    <text evidence="1">The sequence shown here is derived from an EMBL/GenBank/DDBJ whole genome shotgun (WGS) entry which is preliminary data.</text>
</comment>
<dbReference type="EMBL" id="CM047742">
    <property type="protein sequence ID" value="KAJ0034292.1"/>
    <property type="molecule type" value="Genomic_DNA"/>
</dbReference>